<gene>
    <name evidence="4" type="ORF">KOEU_23200</name>
</gene>
<dbReference type="PATRIC" id="fig|33995.3.peg.2587"/>
<evidence type="ECO:0000256" key="2">
    <source>
        <dbReference type="ARBA" id="ARBA00022679"/>
    </source>
</evidence>
<dbReference type="PROSITE" id="PS50005">
    <property type="entry name" value="TPR"/>
    <property type="match status" value="1"/>
</dbReference>
<evidence type="ECO:0000256" key="3">
    <source>
        <dbReference type="PROSITE-ProRule" id="PRU00339"/>
    </source>
</evidence>
<dbReference type="SUPFAM" id="SSF48452">
    <property type="entry name" value="TPR-like"/>
    <property type="match status" value="1"/>
</dbReference>
<dbReference type="Pfam" id="PF13431">
    <property type="entry name" value="TPR_17"/>
    <property type="match status" value="1"/>
</dbReference>
<dbReference type="PANTHER" id="PTHR30160">
    <property type="entry name" value="TETRAACYLDISACCHARIDE 4'-KINASE-RELATED"/>
    <property type="match status" value="1"/>
</dbReference>
<dbReference type="GO" id="GO:0008713">
    <property type="term" value="F:ADP-heptose-lipopolysaccharide heptosyltransferase activity"/>
    <property type="evidence" value="ECO:0007669"/>
    <property type="project" value="TreeGrafter"/>
</dbReference>
<dbReference type="Gene3D" id="3.40.50.2000">
    <property type="entry name" value="Glycogen Phosphorylase B"/>
    <property type="match status" value="2"/>
</dbReference>
<dbReference type="InterPro" id="IPR019734">
    <property type="entry name" value="TPR_rpt"/>
</dbReference>
<evidence type="ECO:0000313" key="4">
    <source>
        <dbReference type="EMBL" id="KON64250.1"/>
    </source>
</evidence>
<keyword evidence="5" id="KW-1185">Reference proteome</keyword>
<dbReference type="STRING" id="33995.KOEU_23200"/>
<dbReference type="InterPro" id="IPR002201">
    <property type="entry name" value="Glyco_trans_9"/>
</dbReference>
<evidence type="ECO:0000256" key="1">
    <source>
        <dbReference type="ARBA" id="ARBA00022676"/>
    </source>
</evidence>
<dbReference type="PANTHER" id="PTHR30160:SF1">
    <property type="entry name" value="LIPOPOLYSACCHARIDE 1,2-N-ACETYLGLUCOSAMINETRANSFERASE-RELATED"/>
    <property type="match status" value="1"/>
</dbReference>
<dbReference type="SUPFAM" id="SSF53756">
    <property type="entry name" value="UDP-Glycosyltransferase/glycogen phosphorylase"/>
    <property type="match status" value="1"/>
</dbReference>
<dbReference type="Gene3D" id="1.25.40.10">
    <property type="entry name" value="Tetratricopeptide repeat domain"/>
    <property type="match status" value="1"/>
</dbReference>
<reference evidence="4" key="1">
    <citation type="submission" date="2015-08" db="EMBL/GenBank/DDBJ databases">
        <title>Draft genome sequence of Komagataeibacter europaeus CECT 8546 a cellulose producer strain from vinegar produced by the traditional method.</title>
        <authorList>
            <person name="Poehlein A."/>
            <person name="Valera M.J."/>
            <person name="Haack F.S."/>
            <person name="Mas A."/>
            <person name="Daniel R."/>
            <person name="Streit W.R."/>
            <person name="Mateo E."/>
        </authorList>
    </citation>
    <scope>NUCLEOTIDE SEQUENCE [LARGE SCALE GENOMIC DNA]</scope>
    <source>
        <strain evidence="4">CECT 8546</strain>
    </source>
</reference>
<keyword evidence="2" id="KW-0808">Transferase</keyword>
<comment type="caution">
    <text evidence="4">The sequence shown here is derived from an EMBL/GenBank/DDBJ whole genome shotgun (WGS) entry which is preliminary data.</text>
</comment>
<dbReference type="AlphaFoldDB" id="A0A0M0EG75"/>
<proteinExistence type="predicted"/>
<feature type="repeat" description="TPR" evidence="3">
    <location>
        <begin position="31"/>
        <end position="64"/>
    </location>
</feature>
<keyword evidence="3" id="KW-0802">TPR repeat</keyword>
<dbReference type="GO" id="GO:0005829">
    <property type="term" value="C:cytosol"/>
    <property type="evidence" value="ECO:0007669"/>
    <property type="project" value="TreeGrafter"/>
</dbReference>
<name>A0A0M0EG75_KOMEU</name>
<dbReference type="EMBL" id="LHUQ01000013">
    <property type="protein sequence ID" value="KON64250.1"/>
    <property type="molecule type" value="Genomic_DNA"/>
</dbReference>
<dbReference type="Pfam" id="PF01075">
    <property type="entry name" value="Glyco_transf_9"/>
    <property type="match status" value="1"/>
</dbReference>
<keyword evidence="1" id="KW-0328">Glycosyltransferase</keyword>
<organism evidence="4 5">
    <name type="scientific">Komagataeibacter europaeus</name>
    <name type="common">Gluconacetobacter europaeus</name>
    <dbReference type="NCBI Taxonomy" id="33995"/>
    <lineage>
        <taxon>Bacteria</taxon>
        <taxon>Pseudomonadati</taxon>
        <taxon>Pseudomonadota</taxon>
        <taxon>Alphaproteobacteria</taxon>
        <taxon>Acetobacterales</taxon>
        <taxon>Acetobacteraceae</taxon>
        <taxon>Komagataeibacter</taxon>
    </lineage>
</organism>
<dbReference type="Proteomes" id="UP000037566">
    <property type="component" value="Unassembled WGS sequence"/>
</dbReference>
<dbReference type="InterPro" id="IPR051199">
    <property type="entry name" value="LPS_LOS_Heptosyltrfase"/>
</dbReference>
<evidence type="ECO:0000313" key="5">
    <source>
        <dbReference type="Proteomes" id="UP000037566"/>
    </source>
</evidence>
<dbReference type="GO" id="GO:0009244">
    <property type="term" value="P:lipopolysaccharide core region biosynthetic process"/>
    <property type="evidence" value="ECO:0007669"/>
    <property type="project" value="TreeGrafter"/>
</dbReference>
<dbReference type="CDD" id="cd03789">
    <property type="entry name" value="GT9_LPS_heptosyltransferase"/>
    <property type="match status" value="1"/>
</dbReference>
<dbReference type="InterPro" id="IPR011990">
    <property type="entry name" value="TPR-like_helical_dom_sf"/>
</dbReference>
<protein>
    <submittedName>
        <fullName evidence="4">Lipopolysaccharide core biosynthesis protein</fullName>
    </submittedName>
</protein>
<accession>A0A0M0EG75</accession>
<sequence length="632" mass="71525">MQTGHMHKEARNFPVAEERYLQALSCEPENAEILLQLGHFYKIVGRYHDAAYYYLRATIFAPDWENPRIELQRLRATHEWEKETEREHTRAEQHLLAHHGDSSGQAYGSLIDPELFVKSPEELHIEHQNSFVFTRNGFDQITRWGRGLTVRGVDCLRGYIIADTPCLEIEIFLDGKRIYKSDLASAPLRKEKKNPDLKKYVYNAWIDFTAMPRGCHDLIFRAVNILGDMKEGVNWRRERVIVADPLDPALCHSSDGFVPQLDPASPLSVIEQINALPSVIHRSSTCSLPFKLKHVAILRPDQLGDMVISVPSLLRLRELFPDVKITGLLSAANEGLARSLNIFDDIVIIDFPDNPQQGSRVMQRHEQEALIRQCAPYNFDLVIDLPVAGNSFRLLPLLDSSMAMGFGTAPKTIGMNVLSHDPCTYNDFMHNSARTRMLIEALGLCLDSGAKVVRRDDLSRNMLARYGVPEGRDYVVLHTGARLKFTQWPYYAELARRIVEDLDMVVVYMAENEDQKALLPPEMLTNGHIIYSGQTLPFDDFDAFLSFASVFVGNDSGPKHLAALRGTPVISIHSARIGWSEWGQEQTGVIISRRVPCADCALHHEPEECAHDIACIKHITVAEVFEEVEKLI</sequence>